<dbReference type="InterPro" id="IPR033121">
    <property type="entry name" value="PEPTIDASE_A1"/>
</dbReference>
<proteinExistence type="inferred from homology"/>
<comment type="similarity">
    <text evidence="1 3">Belongs to the peptidase A1 family.</text>
</comment>
<dbReference type="Proteomes" id="UP001448207">
    <property type="component" value="Unassembled WGS sequence"/>
</dbReference>
<dbReference type="PROSITE" id="PS51767">
    <property type="entry name" value="PEPTIDASE_A1"/>
    <property type="match status" value="1"/>
</dbReference>
<name>A0ABR3B678_PHYBL</name>
<dbReference type="InterPro" id="IPR001461">
    <property type="entry name" value="Aspartic_peptidase_A1"/>
</dbReference>
<feature type="domain" description="Peptidase A1" evidence="5">
    <location>
        <begin position="70"/>
        <end position="418"/>
    </location>
</feature>
<dbReference type="Pfam" id="PF00026">
    <property type="entry name" value="Asp"/>
    <property type="match status" value="2"/>
</dbReference>
<keyword evidence="3" id="KW-0645">Protease</keyword>
<evidence type="ECO:0000256" key="4">
    <source>
        <dbReference type="SAM" id="MobiDB-lite"/>
    </source>
</evidence>
<dbReference type="SUPFAM" id="SSF50630">
    <property type="entry name" value="Acid proteases"/>
    <property type="match status" value="1"/>
</dbReference>
<evidence type="ECO:0000259" key="5">
    <source>
        <dbReference type="PROSITE" id="PS51767"/>
    </source>
</evidence>
<dbReference type="CDD" id="cd05471">
    <property type="entry name" value="pepsin_like"/>
    <property type="match status" value="1"/>
</dbReference>
<feature type="compositionally biased region" description="Acidic residues" evidence="4">
    <location>
        <begin position="146"/>
        <end position="165"/>
    </location>
</feature>
<evidence type="ECO:0000256" key="2">
    <source>
        <dbReference type="ARBA" id="ARBA00022750"/>
    </source>
</evidence>
<keyword evidence="7" id="KW-1185">Reference proteome</keyword>
<dbReference type="PRINTS" id="PR00792">
    <property type="entry name" value="PEPSIN"/>
</dbReference>
<dbReference type="InterPro" id="IPR034164">
    <property type="entry name" value="Pepsin-like_dom"/>
</dbReference>
<dbReference type="InterPro" id="IPR021109">
    <property type="entry name" value="Peptidase_aspartic_dom_sf"/>
</dbReference>
<dbReference type="EMBL" id="JBCLYO010000003">
    <property type="protein sequence ID" value="KAL0091568.1"/>
    <property type="molecule type" value="Genomic_DNA"/>
</dbReference>
<evidence type="ECO:0000256" key="1">
    <source>
        <dbReference type="ARBA" id="ARBA00007447"/>
    </source>
</evidence>
<protein>
    <submittedName>
        <fullName evidence="6">Aspartic peptidase domain-containing protein</fullName>
    </submittedName>
</protein>
<keyword evidence="2 3" id="KW-0064">Aspartyl protease</keyword>
<feature type="region of interest" description="Disordered" evidence="4">
    <location>
        <begin position="124"/>
        <end position="166"/>
    </location>
</feature>
<accession>A0ABR3B678</accession>
<comment type="caution">
    <text evidence="6">The sequence shown here is derived from an EMBL/GenBank/DDBJ whole genome shotgun (WGS) entry which is preliminary data.</text>
</comment>
<feature type="compositionally biased region" description="Basic and acidic residues" evidence="4">
    <location>
        <begin position="126"/>
        <end position="138"/>
    </location>
</feature>
<reference evidence="6 7" key="1">
    <citation type="submission" date="2024-04" db="EMBL/GenBank/DDBJ databases">
        <title>Symmetric and asymmetric DNA N6-adenine methylation regulates different biological responses in Mucorales.</title>
        <authorList>
            <consortium name="Lawrence Berkeley National Laboratory"/>
            <person name="Lax C."/>
            <person name="Mondo S.J."/>
            <person name="Osorio-Concepcion M."/>
            <person name="Muszewska A."/>
            <person name="Corrochano-Luque M."/>
            <person name="Gutierrez G."/>
            <person name="Riley R."/>
            <person name="Lipzen A."/>
            <person name="Guo J."/>
            <person name="Hundley H."/>
            <person name="Amirebrahimi M."/>
            <person name="Ng V."/>
            <person name="Lorenzo-Gutierrez D."/>
            <person name="Binder U."/>
            <person name="Yang J."/>
            <person name="Song Y."/>
            <person name="Canovas D."/>
            <person name="Navarro E."/>
            <person name="Freitag M."/>
            <person name="Gabaldon T."/>
            <person name="Grigoriev I.V."/>
            <person name="Corrochano L.M."/>
            <person name="Nicolas F.E."/>
            <person name="Garre V."/>
        </authorList>
    </citation>
    <scope>NUCLEOTIDE SEQUENCE [LARGE SCALE GENOMIC DNA]</scope>
    <source>
        <strain evidence="6 7">L51</strain>
    </source>
</reference>
<dbReference type="Gene3D" id="2.40.70.10">
    <property type="entry name" value="Acid Proteases"/>
    <property type="match status" value="2"/>
</dbReference>
<dbReference type="PROSITE" id="PS00141">
    <property type="entry name" value="ASP_PROTEASE"/>
    <property type="match status" value="2"/>
</dbReference>
<dbReference type="InterPro" id="IPR001969">
    <property type="entry name" value="Aspartic_peptidase_AS"/>
</dbReference>
<organism evidence="6 7">
    <name type="scientific">Phycomyces blakesleeanus</name>
    <dbReference type="NCBI Taxonomy" id="4837"/>
    <lineage>
        <taxon>Eukaryota</taxon>
        <taxon>Fungi</taxon>
        <taxon>Fungi incertae sedis</taxon>
        <taxon>Mucoromycota</taxon>
        <taxon>Mucoromycotina</taxon>
        <taxon>Mucoromycetes</taxon>
        <taxon>Mucorales</taxon>
        <taxon>Phycomycetaceae</taxon>
        <taxon>Phycomyces</taxon>
    </lineage>
</organism>
<keyword evidence="3" id="KW-0378">Hydrolase</keyword>
<evidence type="ECO:0000256" key="3">
    <source>
        <dbReference type="RuleBase" id="RU000454"/>
    </source>
</evidence>
<dbReference type="PANTHER" id="PTHR47966">
    <property type="entry name" value="BETA-SITE APP-CLEAVING ENZYME, ISOFORM A-RELATED"/>
    <property type="match status" value="1"/>
</dbReference>
<gene>
    <name evidence="6" type="ORF">J3Q64DRAFT_1874624</name>
</gene>
<dbReference type="PANTHER" id="PTHR47966:SF51">
    <property type="entry name" value="BETA-SITE APP-CLEAVING ENZYME, ISOFORM A-RELATED"/>
    <property type="match status" value="1"/>
</dbReference>
<evidence type="ECO:0000313" key="6">
    <source>
        <dbReference type="EMBL" id="KAL0091568.1"/>
    </source>
</evidence>
<sequence>MLLISSNPFIALSVVAIFVSRIVESLKIPLHQHTLKTHEYTQPYSSGNDTQLSFLVAKEKQVGYRHGSGYYGEIFLGEPPQRFNVIFDTGSSDLWVVSRNCEPDAVCQHHHRFNHTASTSYIDLESELKGSSERETGLRKKRTDNGDDEDDEDYEDEDDDDDSNMDIDTTFEVQYGSGYVRAHIGKDTLQVAGIRLENQAIGDAIVLSQEFKNTPFDGIFGLGLADLTSSSYLPPFYSMLEQDILDEPVFAIYTEMGGGEIDFGAIDKSRFKGQMLYADLIHAGYWMVQTDLIKCGSYKAEGQKIIIDSGSTLIITSTADAENFHRQIPGAENNGDTTWSIPCKSYSLEPLVIWVNNVPLTLHPKDYILTPMGANKTMCLSGISGQVLDVANAWILGGVFMRHYYTVFDYGNQRIGFGTSNKRKTKRD</sequence>
<evidence type="ECO:0000313" key="7">
    <source>
        <dbReference type="Proteomes" id="UP001448207"/>
    </source>
</evidence>